<keyword evidence="3" id="KW-1185">Reference proteome</keyword>
<feature type="chain" id="PRO_5039922858" evidence="1">
    <location>
        <begin position="30"/>
        <end position="296"/>
    </location>
</feature>
<dbReference type="RefSeq" id="WP_253021127.1">
    <property type="nucleotide sequence ID" value="NZ_JAOSHN010000004.1"/>
</dbReference>
<comment type="caution">
    <text evidence="2">The sequence shown here is derived from an EMBL/GenBank/DDBJ whole genome shotgun (WGS) entry which is preliminary data.</text>
</comment>
<organism evidence="2 3">
    <name type="scientific">Hominibacterium faecale</name>
    <dbReference type="NCBI Taxonomy" id="2839743"/>
    <lineage>
        <taxon>Bacteria</taxon>
        <taxon>Bacillati</taxon>
        <taxon>Bacillota</taxon>
        <taxon>Clostridia</taxon>
        <taxon>Peptostreptococcales</taxon>
        <taxon>Anaerovoracaceae</taxon>
        <taxon>Hominibacterium</taxon>
    </lineage>
</organism>
<evidence type="ECO:0000256" key="1">
    <source>
        <dbReference type="SAM" id="SignalP"/>
    </source>
</evidence>
<dbReference type="PROSITE" id="PS51257">
    <property type="entry name" value="PROKAR_LIPOPROTEIN"/>
    <property type="match status" value="1"/>
</dbReference>
<sequence>MKKNKAMRLASCLLVLTLLTACMISGTFAKYVSGDTTSDTAKVAKWGVTAQASGSLFGKAYNSNTAVTDGDEIAATSTNVSGTDNVVAPGTKNTKGLILSISGTPEVANTVAAAVPKDKTNSDIFLKEGTYGVMAEANGVTAANVTDYYTLTDGTYSPATAYNDGTTYYELTDKAEVAAEYKPIKWTLTKKADGSTVTPADTEALLTAVGTVFGTPANDAGVDLDKSCTITWEWPIDDNSKKGLNDGADTILGHLIKENNNVVKLESGKTTYQAVAAADYSTELAFNVELSVTQTD</sequence>
<dbReference type="EMBL" id="JAOSHN010000004">
    <property type="protein sequence ID" value="MCU7378730.1"/>
    <property type="molecule type" value="Genomic_DNA"/>
</dbReference>
<gene>
    <name evidence="2" type="ORF">OBO34_10230</name>
</gene>
<accession>A0A9J6QRM4</accession>
<reference evidence="2" key="1">
    <citation type="submission" date="2022-09" db="EMBL/GenBank/DDBJ databases">
        <title>Culturomic study of gut microbiota in children with autism spectrum disorder.</title>
        <authorList>
            <person name="Efimov B.A."/>
            <person name="Chaplin A.V."/>
            <person name="Sokolova S.R."/>
            <person name="Pikina A.P."/>
            <person name="Korzhanova M."/>
            <person name="Belova V."/>
            <person name="Korostin D."/>
        </authorList>
    </citation>
    <scope>NUCLEOTIDE SEQUENCE</scope>
    <source>
        <strain evidence="2">ASD5510</strain>
    </source>
</reference>
<feature type="signal peptide" evidence="1">
    <location>
        <begin position="1"/>
        <end position="29"/>
    </location>
</feature>
<protein>
    <submittedName>
        <fullName evidence="2">Uncharacterized protein</fullName>
    </submittedName>
</protein>
<dbReference type="AlphaFoldDB" id="A0A9J6QRM4"/>
<keyword evidence="1" id="KW-0732">Signal</keyword>
<proteinExistence type="predicted"/>
<name>A0A9J6QRM4_9FIRM</name>
<evidence type="ECO:0000313" key="2">
    <source>
        <dbReference type="EMBL" id="MCU7378730.1"/>
    </source>
</evidence>
<evidence type="ECO:0000313" key="3">
    <source>
        <dbReference type="Proteomes" id="UP001065549"/>
    </source>
</evidence>
<dbReference type="Proteomes" id="UP001065549">
    <property type="component" value="Unassembled WGS sequence"/>
</dbReference>